<organism evidence="4 5">
    <name type="scientific">Pelotalea chapellei</name>
    <dbReference type="NCBI Taxonomy" id="44671"/>
    <lineage>
        <taxon>Bacteria</taxon>
        <taxon>Pseudomonadati</taxon>
        <taxon>Thermodesulfobacteriota</taxon>
        <taxon>Desulfuromonadia</taxon>
        <taxon>Geobacterales</taxon>
        <taxon>Geobacteraceae</taxon>
        <taxon>Pelotalea</taxon>
    </lineage>
</organism>
<keyword evidence="5" id="KW-1185">Reference proteome</keyword>
<evidence type="ECO:0000313" key="4">
    <source>
        <dbReference type="EMBL" id="MBT1071551.1"/>
    </source>
</evidence>
<dbReference type="CDD" id="cd18103">
    <property type="entry name" value="SpoU-like_RlmB"/>
    <property type="match status" value="1"/>
</dbReference>
<proteinExistence type="predicted"/>
<dbReference type="Proteomes" id="UP000784128">
    <property type="component" value="Unassembled WGS sequence"/>
</dbReference>
<comment type="caution">
    <text evidence="4">The sequence shown here is derived from an EMBL/GenBank/DDBJ whole genome shotgun (WGS) entry which is preliminary data.</text>
</comment>
<sequence length="245" mass="25921">MKGELIFGVNPVKESLQSTRGAYNLYVQVSASDHRVEKIIKLAEERGVAVHRREKLDLTKMCASSHHQGIALEVEPFRYTDLSDLLVSISENGKSGFLLVLDGIQDPHNLGALIRSAACAGANGVIIPKDRACGVTAAAEKSSAGAVETIAVVQVTNIAQSLATLKEAGYWAYGLAGEAKQSIYETAFSGNVVLVIGNEGEGIRPLVRKQCDVVMSIPQYGGIGSLNASVAGGIALFEVARKINI</sequence>
<gene>
    <name evidence="4" type="primary">rlmB</name>
    <name evidence="4" type="ORF">KJB30_07140</name>
</gene>
<dbReference type="Gene3D" id="3.30.1330.30">
    <property type="match status" value="1"/>
</dbReference>
<accession>A0ABS5U7B4</accession>
<name>A0ABS5U7B4_9BACT</name>
<dbReference type="PANTHER" id="PTHR46429">
    <property type="entry name" value="23S RRNA (GUANOSINE-2'-O-)-METHYLTRANSFERASE RLMB"/>
    <property type="match status" value="1"/>
</dbReference>
<dbReference type="InterPro" id="IPR029026">
    <property type="entry name" value="tRNA_m1G_MTases_N"/>
</dbReference>
<evidence type="ECO:0000256" key="1">
    <source>
        <dbReference type="ARBA" id="ARBA00022603"/>
    </source>
</evidence>
<dbReference type="SUPFAM" id="SSF55315">
    <property type="entry name" value="L30e-like"/>
    <property type="match status" value="1"/>
</dbReference>
<reference evidence="4 5" key="1">
    <citation type="submission" date="2021-05" db="EMBL/GenBank/DDBJ databases">
        <title>The draft genome of Geobacter chapellei DSM 13688.</title>
        <authorList>
            <person name="Xu Z."/>
            <person name="Masuda Y."/>
            <person name="Itoh H."/>
            <person name="Senoo K."/>
        </authorList>
    </citation>
    <scope>NUCLEOTIDE SEQUENCE [LARGE SCALE GENOMIC DNA]</scope>
    <source>
        <strain evidence="4 5">DSM 13688</strain>
    </source>
</reference>
<evidence type="ECO:0000256" key="2">
    <source>
        <dbReference type="ARBA" id="ARBA00022679"/>
    </source>
</evidence>
<protein>
    <submittedName>
        <fullName evidence="4">23S rRNA (Guanosine(2251)-2'-O)-methyltransferase RlmB</fullName>
    </submittedName>
</protein>
<dbReference type="InterPro" id="IPR001537">
    <property type="entry name" value="SpoU_MeTrfase"/>
</dbReference>
<evidence type="ECO:0000259" key="3">
    <source>
        <dbReference type="SMART" id="SM00967"/>
    </source>
</evidence>
<evidence type="ECO:0000313" key="5">
    <source>
        <dbReference type="Proteomes" id="UP000784128"/>
    </source>
</evidence>
<dbReference type="Gene3D" id="3.40.1280.10">
    <property type="match status" value="1"/>
</dbReference>
<dbReference type="SMART" id="SM00967">
    <property type="entry name" value="SpoU_sub_bind"/>
    <property type="match status" value="1"/>
</dbReference>
<dbReference type="EMBL" id="JAHDYS010000005">
    <property type="protein sequence ID" value="MBT1071551.1"/>
    <property type="molecule type" value="Genomic_DNA"/>
</dbReference>
<dbReference type="InterPro" id="IPR013123">
    <property type="entry name" value="SpoU_subst-bd"/>
</dbReference>
<dbReference type="InterPro" id="IPR029028">
    <property type="entry name" value="Alpha/beta_knot_MTases"/>
</dbReference>
<keyword evidence="2" id="KW-0808">Transferase</keyword>
<dbReference type="SUPFAM" id="SSF75217">
    <property type="entry name" value="alpha/beta knot"/>
    <property type="match status" value="1"/>
</dbReference>
<dbReference type="InterPro" id="IPR029064">
    <property type="entry name" value="Ribosomal_eL30-like_sf"/>
</dbReference>
<keyword evidence="1" id="KW-0489">Methyltransferase</keyword>
<dbReference type="RefSeq" id="WP_214297377.1">
    <property type="nucleotide sequence ID" value="NZ_JAHDYS010000005.1"/>
</dbReference>
<dbReference type="Pfam" id="PF08032">
    <property type="entry name" value="SpoU_sub_bind"/>
    <property type="match status" value="1"/>
</dbReference>
<dbReference type="PANTHER" id="PTHR46429:SF1">
    <property type="entry name" value="23S RRNA (GUANOSINE-2'-O-)-METHYLTRANSFERASE RLMB"/>
    <property type="match status" value="1"/>
</dbReference>
<dbReference type="InterPro" id="IPR004441">
    <property type="entry name" value="rRNA_MeTrfase_TrmH"/>
</dbReference>
<dbReference type="NCBIfam" id="TIGR00186">
    <property type="entry name" value="rRNA_methyl_3"/>
    <property type="match status" value="1"/>
</dbReference>
<dbReference type="Pfam" id="PF00588">
    <property type="entry name" value="SpoU_methylase"/>
    <property type="match status" value="1"/>
</dbReference>
<feature type="domain" description="RNA 2-O ribose methyltransferase substrate binding" evidence="3">
    <location>
        <begin position="5"/>
        <end position="80"/>
    </location>
</feature>